<organism evidence="2 3">
    <name type="scientific">Thermococcus thioreducens</name>
    <dbReference type="NCBI Taxonomy" id="277988"/>
    <lineage>
        <taxon>Archaea</taxon>
        <taxon>Methanobacteriati</taxon>
        <taxon>Methanobacteriota</taxon>
        <taxon>Thermococci</taxon>
        <taxon>Thermococcales</taxon>
        <taxon>Thermococcaceae</taxon>
        <taxon>Thermococcus</taxon>
    </lineage>
</organism>
<evidence type="ECO:0000256" key="1">
    <source>
        <dbReference type="SAM" id="Phobius"/>
    </source>
</evidence>
<gene>
    <name evidence="2" type="ORF">SAMN05216170_1164</name>
</gene>
<feature type="transmembrane region" description="Helical" evidence="1">
    <location>
        <begin position="22"/>
        <end position="43"/>
    </location>
</feature>
<proteinExistence type="predicted"/>
<accession>A0A1I0N7C3</accession>
<evidence type="ECO:0000313" key="3">
    <source>
        <dbReference type="Proteomes" id="UP000182125"/>
    </source>
</evidence>
<name>A0A1I0N7C3_9EURY</name>
<sequence length="97" mass="10880">MVFIFGDKVVKLHRGEQGKGEIGKAILASSVTAMVMIIALNVLMGKEDLITALDIAIKVIPFVALWAFLLISFFDKSFLFEEDEESREDFLDIEELV</sequence>
<keyword evidence="1" id="KW-1133">Transmembrane helix</keyword>
<evidence type="ECO:0000313" key="2">
    <source>
        <dbReference type="EMBL" id="SEV97069.1"/>
    </source>
</evidence>
<keyword evidence="1" id="KW-0472">Membrane</keyword>
<dbReference type="EMBL" id="FOIW01000001">
    <property type="protein sequence ID" value="SEV97069.1"/>
    <property type="molecule type" value="Genomic_DNA"/>
</dbReference>
<reference evidence="2 3" key="1">
    <citation type="submission" date="2016-10" db="EMBL/GenBank/DDBJ databases">
        <authorList>
            <person name="de Groot N.N."/>
        </authorList>
    </citation>
    <scope>NUCLEOTIDE SEQUENCE [LARGE SCALE GENOMIC DNA]</scope>
    <source>
        <strain evidence="2 3">OGL-20</strain>
    </source>
</reference>
<protein>
    <submittedName>
        <fullName evidence="2">Uncharacterized protein</fullName>
    </submittedName>
</protein>
<keyword evidence="1" id="KW-0812">Transmembrane</keyword>
<dbReference type="Proteomes" id="UP000182125">
    <property type="component" value="Unassembled WGS sequence"/>
</dbReference>
<feature type="transmembrane region" description="Helical" evidence="1">
    <location>
        <begin position="55"/>
        <end position="74"/>
    </location>
</feature>
<dbReference type="AlphaFoldDB" id="A0A1I0N7C3"/>